<keyword evidence="5 10" id="KW-0418">Kinase</keyword>
<proteinExistence type="predicted"/>
<comment type="function">
    <text evidence="8">ADP-binding subunit of the dihydroxyacetone kinase, which is responsible for the phosphoenolpyruvate (PEP)-dependent phosphorylation of dihydroxyacetone. DhaL-ADP is converted to DhaL-ATP via a phosphoryl group transfer from DhaM and transmits it to dihydroxyacetone binds to DhaK.</text>
</comment>
<sequence>MNMTADDLKTYLTYVIGVIEENKEYLSELDRKLGDGDHGVTMSIGWQAIGEQLRDTLKDEQDCGRICSVAGRAFLSAVGSSVGPLYAMGFLWGAKAIQNITVLRDEDLVRFWVAFIEGIKEQGRAEIGDKTMIDTLEPALAALQISYRTTGEFRAAFAEAVSAGRRGMEATRAMLSRRGRSSRLGERSLGIQDPGATSAYLILRAFLDTIEAPVESQVTS</sequence>
<dbReference type="GO" id="GO:0047324">
    <property type="term" value="F:phosphoenolpyruvate-glycerone phosphotransferase activity"/>
    <property type="evidence" value="ECO:0007669"/>
    <property type="project" value="UniProtKB-EC"/>
</dbReference>
<gene>
    <name evidence="10" type="ORF">PPOP_2955</name>
</gene>
<dbReference type="EC" id="2.7.1.121" evidence="3"/>
<comment type="catalytic activity">
    <reaction evidence="1">
        <text>dihydroxyacetone + phosphoenolpyruvate = dihydroxyacetone phosphate + pyruvate</text>
        <dbReference type="Rhea" id="RHEA:18381"/>
        <dbReference type="ChEBI" id="CHEBI:15361"/>
        <dbReference type="ChEBI" id="CHEBI:16016"/>
        <dbReference type="ChEBI" id="CHEBI:57642"/>
        <dbReference type="ChEBI" id="CHEBI:58702"/>
        <dbReference type="EC" id="2.7.1.121"/>
    </reaction>
</comment>
<dbReference type="OrthoDB" id="9800291at2"/>
<dbReference type="AlphaFoldDB" id="M9LC36"/>
<comment type="pathway">
    <text evidence="2">Polyol metabolism; glycerol degradation.</text>
</comment>
<dbReference type="GO" id="GO:0004371">
    <property type="term" value="F:glycerone kinase activity"/>
    <property type="evidence" value="ECO:0007669"/>
    <property type="project" value="InterPro"/>
</dbReference>
<evidence type="ECO:0000256" key="6">
    <source>
        <dbReference type="ARBA" id="ARBA00022798"/>
    </source>
</evidence>
<dbReference type="SUPFAM" id="SSF101473">
    <property type="entry name" value="DhaL-like"/>
    <property type="match status" value="1"/>
</dbReference>
<dbReference type="SMART" id="SM01120">
    <property type="entry name" value="Dak2"/>
    <property type="match status" value="1"/>
</dbReference>
<organism evidence="10 11">
    <name type="scientific">Paenibacillus popilliae ATCC 14706</name>
    <dbReference type="NCBI Taxonomy" id="1212764"/>
    <lineage>
        <taxon>Bacteria</taxon>
        <taxon>Bacillati</taxon>
        <taxon>Bacillota</taxon>
        <taxon>Bacilli</taxon>
        <taxon>Bacillales</taxon>
        <taxon>Paenibacillaceae</taxon>
        <taxon>Paenibacillus</taxon>
    </lineage>
</organism>
<dbReference type="InterPro" id="IPR004007">
    <property type="entry name" value="DhaL_dom"/>
</dbReference>
<accession>M9LC36</accession>
<dbReference type="FunFam" id="1.25.40.340:FF:000002">
    <property type="entry name" value="Dihydroxyacetone kinase, L subunit"/>
    <property type="match status" value="1"/>
</dbReference>
<dbReference type="EMBL" id="BALG01000224">
    <property type="protein sequence ID" value="GAC43572.1"/>
    <property type="molecule type" value="Genomic_DNA"/>
</dbReference>
<dbReference type="Proteomes" id="UP000029453">
    <property type="component" value="Unassembled WGS sequence"/>
</dbReference>
<dbReference type="PANTHER" id="PTHR28629:SF4">
    <property type="entry name" value="TRIOKINASE_FMN CYCLASE"/>
    <property type="match status" value="1"/>
</dbReference>
<evidence type="ECO:0000256" key="8">
    <source>
        <dbReference type="ARBA" id="ARBA00055771"/>
    </source>
</evidence>
<dbReference type="NCBIfam" id="TIGR02365">
    <property type="entry name" value="dha_L_ycgS"/>
    <property type="match status" value="1"/>
</dbReference>
<evidence type="ECO:0000256" key="3">
    <source>
        <dbReference type="ARBA" id="ARBA00012095"/>
    </source>
</evidence>
<reference evidence="10 11" key="1">
    <citation type="submission" date="2012-10" db="EMBL/GenBank/DDBJ databases">
        <title>Draft Genome Sequence of Paenibacillus popilliae ATCC 14706T.</title>
        <authorList>
            <person name="Iiyama K."/>
            <person name="Mori K."/>
            <person name="Mon H."/>
            <person name="Chieda Y."/>
            <person name="Lee J.M."/>
            <person name="Kusakabe T."/>
            <person name="Tashiro K."/>
            <person name="Asano S."/>
            <person name="Yasunaga-Aoki C."/>
            <person name="Shimizu S."/>
        </authorList>
    </citation>
    <scope>NUCLEOTIDE SEQUENCE [LARGE SCALE GENOMIC DNA]</scope>
    <source>
        <strain evidence="10 11">ATCC 14706</strain>
    </source>
</reference>
<dbReference type="InterPro" id="IPR036117">
    <property type="entry name" value="DhaL_dom_sf"/>
</dbReference>
<evidence type="ECO:0000256" key="2">
    <source>
        <dbReference type="ARBA" id="ARBA00004745"/>
    </source>
</evidence>
<dbReference type="GO" id="GO:0005829">
    <property type="term" value="C:cytosol"/>
    <property type="evidence" value="ECO:0007669"/>
    <property type="project" value="TreeGrafter"/>
</dbReference>
<keyword evidence="6" id="KW-0319">Glycerol metabolism</keyword>
<dbReference type="Pfam" id="PF02734">
    <property type="entry name" value="Dak2"/>
    <property type="match status" value="1"/>
</dbReference>
<evidence type="ECO:0000256" key="1">
    <source>
        <dbReference type="ARBA" id="ARBA00001113"/>
    </source>
</evidence>
<evidence type="ECO:0000256" key="7">
    <source>
        <dbReference type="ARBA" id="ARBA00046577"/>
    </source>
</evidence>
<dbReference type="InterPro" id="IPR050861">
    <property type="entry name" value="Dihydroxyacetone_Kinase"/>
</dbReference>
<dbReference type="PANTHER" id="PTHR28629">
    <property type="entry name" value="TRIOKINASE/FMN CYCLASE"/>
    <property type="match status" value="1"/>
</dbReference>
<evidence type="ECO:0000256" key="5">
    <source>
        <dbReference type="ARBA" id="ARBA00022777"/>
    </source>
</evidence>
<keyword evidence="11" id="KW-1185">Reference proteome</keyword>
<comment type="caution">
    <text evidence="10">The sequence shown here is derived from an EMBL/GenBank/DDBJ whole genome shotgun (WGS) entry which is preliminary data.</text>
</comment>
<dbReference type="PROSITE" id="PS51480">
    <property type="entry name" value="DHAL"/>
    <property type="match status" value="1"/>
</dbReference>
<evidence type="ECO:0000313" key="11">
    <source>
        <dbReference type="Proteomes" id="UP000029453"/>
    </source>
</evidence>
<keyword evidence="4" id="KW-0808">Transferase</keyword>
<evidence type="ECO:0000259" key="9">
    <source>
        <dbReference type="PROSITE" id="PS51480"/>
    </source>
</evidence>
<evidence type="ECO:0000256" key="4">
    <source>
        <dbReference type="ARBA" id="ARBA00022679"/>
    </source>
</evidence>
<dbReference type="RefSeq" id="WP_006287243.1">
    <property type="nucleotide sequence ID" value="NZ_BALG01000224.1"/>
</dbReference>
<protein>
    <recommendedName>
        <fullName evidence="3">phosphoenolpyruvate--glycerone phosphotransferase</fullName>
        <ecNumber evidence="3">2.7.1.121</ecNumber>
    </recommendedName>
</protein>
<dbReference type="InterPro" id="IPR012737">
    <property type="entry name" value="DhaK_L_YcgS"/>
</dbReference>
<dbReference type="Gene3D" id="1.25.40.340">
    <property type="match status" value="1"/>
</dbReference>
<dbReference type="GO" id="GO:0019563">
    <property type="term" value="P:glycerol catabolic process"/>
    <property type="evidence" value="ECO:0007669"/>
    <property type="project" value="TreeGrafter"/>
</dbReference>
<name>M9LC36_PAEPP</name>
<feature type="domain" description="DhaL" evidence="9">
    <location>
        <begin position="6"/>
        <end position="208"/>
    </location>
</feature>
<evidence type="ECO:0000313" key="10">
    <source>
        <dbReference type="EMBL" id="GAC43572.1"/>
    </source>
</evidence>
<comment type="subunit">
    <text evidence="7">Homodimer. The dihydroxyacetone kinase complex is composed of a homodimer of DhaM, a homodimer of DhaK and the subunit DhaL.</text>
</comment>